<evidence type="ECO:0000256" key="1">
    <source>
        <dbReference type="SAM" id="MobiDB-lite"/>
    </source>
</evidence>
<feature type="transmembrane region" description="Helical" evidence="2">
    <location>
        <begin position="115"/>
        <end position="137"/>
    </location>
</feature>
<dbReference type="AlphaFoldDB" id="A0A1C6RDI7"/>
<keyword evidence="2" id="KW-1133">Transmembrane helix</keyword>
<dbReference type="Proteomes" id="UP000198906">
    <property type="component" value="Unassembled WGS sequence"/>
</dbReference>
<evidence type="ECO:0000313" key="3">
    <source>
        <dbReference type="EMBL" id="SCL15023.1"/>
    </source>
</evidence>
<dbReference type="STRING" id="47866.GA0074694_1019"/>
<evidence type="ECO:0008006" key="5">
    <source>
        <dbReference type="Google" id="ProtNLM"/>
    </source>
</evidence>
<feature type="transmembrane region" description="Helical" evidence="2">
    <location>
        <begin position="82"/>
        <end position="103"/>
    </location>
</feature>
<protein>
    <recommendedName>
        <fullName evidence="5">DUF2637 domain-containing protein</fullName>
    </recommendedName>
</protein>
<feature type="region of interest" description="Disordered" evidence="1">
    <location>
        <begin position="362"/>
        <end position="416"/>
    </location>
</feature>
<evidence type="ECO:0000256" key="2">
    <source>
        <dbReference type="SAM" id="Phobius"/>
    </source>
</evidence>
<feature type="region of interest" description="Disordered" evidence="1">
    <location>
        <begin position="39"/>
        <end position="67"/>
    </location>
</feature>
<evidence type="ECO:0000313" key="4">
    <source>
        <dbReference type="Proteomes" id="UP000198906"/>
    </source>
</evidence>
<feature type="compositionally biased region" description="Basic and acidic residues" evidence="1">
    <location>
        <begin position="39"/>
        <end position="56"/>
    </location>
</feature>
<dbReference type="RefSeq" id="WP_091453123.1">
    <property type="nucleotide sequence ID" value="NZ_FMHU01000001.1"/>
</dbReference>
<keyword evidence="2" id="KW-0472">Membrane</keyword>
<gene>
    <name evidence="3" type="ORF">GA0074694_1019</name>
</gene>
<dbReference type="EMBL" id="FMHU01000001">
    <property type="protein sequence ID" value="SCL15023.1"/>
    <property type="molecule type" value="Genomic_DNA"/>
</dbReference>
<sequence length="463" mass="50853">MKLLTRPRLTAEEIAAARSAEVRADVDRARQLDALQRERAAADRAEERRAERDRARAEKRRRKALAKARAQRRARRRALASVVRTVGPLLLVNLAAIGGQAAYGFTRTPAAWPVLARLLVAVVYAATVESISLYVNWHAHDALLNDSPSTAAAMRRRAYGIAAVVAVVNYSHFDDEGWTPTPFAVGSGMASLLSPWLWGLHTRRAHDMQLLRQELRDETGATFDRRRKRAFPVRTWRAQRWSIEHSVRDPREAWTGYHAERAARLAALPGGRLRTALAVLRGLDLRAQAAPAEPTPEPVSLDDPDIQACAEVRERMRGIRDRYGAGAARIAAADRDPRRWIDLRAGGLWDLVDATHEPAHVRRPAPAAHPAPVEAAQHCAQTDAPDARTGAQRVDAPPLPGLDDAPGGDGRPPVSPRTAARLAEAYDRFVAEHGRAPLGRDLAKATGVHVATANRWKRAAGPK</sequence>
<reference evidence="4" key="1">
    <citation type="submission" date="2016-06" db="EMBL/GenBank/DDBJ databases">
        <authorList>
            <person name="Varghese N."/>
        </authorList>
    </citation>
    <scope>NUCLEOTIDE SEQUENCE [LARGE SCALE GENOMIC DNA]</scope>
    <source>
        <strain evidence="4">DSM 46123</strain>
    </source>
</reference>
<name>A0A1C6RDI7_9ACTN</name>
<accession>A0A1C6RDI7</accession>
<feature type="compositionally biased region" description="Basic residues" evidence="1">
    <location>
        <begin position="57"/>
        <end position="67"/>
    </location>
</feature>
<keyword evidence="2" id="KW-0812">Transmembrane</keyword>
<feature type="transmembrane region" description="Helical" evidence="2">
    <location>
        <begin position="179"/>
        <end position="198"/>
    </location>
</feature>
<keyword evidence="4" id="KW-1185">Reference proteome</keyword>
<feature type="transmembrane region" description="Helical" evidence="2">
    <location>
        <begin position="158"/>
        <end position="173"/>
    </location>
</feature>
<feature type="compositionally biased region" description="Low complexity" evidence="1">
    <location>
        <begin position="364"/>
        <end position="376"/>
    </location>
</feature>
<organism evidence="3 4">
    <name type="scientific">Micromonospora inyonensis</name>
    <dbReference type="NCBI Taxonomy" id="47866"/>
    <lineage>
        <taxon>Bacteria</taxon>
        <taxon>Bacillati</taxon>
        <taxon>Actinomycetota</taxon>
        <taxon>Actinomycetes</taxon>
        <taxon>Micromonosporales</taxon>
        <taxon>Micromonosporaceae</taxon>
        <taxon>Micromonospora</taxon>
    </lineage>
</organism>
<proteinExistence type="predicted"/>